<evidence type="ECO:0000256" key="3">
    <source>
        <dbReference type="ARBA" id="ARBA00022448"/>
    </source>
</evidence>
<keyword evidence="9 11" id="KW-0072">Autophagy</keyword>
<evidence type="ECO:0000256" key="2">
    <source>
        <dbReference type="ARBA" id="ARBA00010958"/>
    </source>
</evidence>
<keyword evidence="6 11" id="KW-0378">Hydrolase</keyword>
<dbReference type="EC" id="3.4.22.-" evidence="11"/>
<evidence type="ECO:0000259" key="12">
    <source>
        <dbReference type="Pfam" id="PF03416"/>
    </source>
</evidence>
<evidence type="ECO:0000256" key="7">
    <source>
        <dbReference type="ARBA" id="ARBA00022807"/>
    </source>
</evidence>
<sequence>MASNSCSESNISNKVDHLDHSYESNESSDEDFFQGAHIKTKIISAWNNVKYGFNVPYKPSFDSDSPIWLLGRCYYDVAKQAESDSKNAVQNTKYKIHGIDCFFEDFSSLIYLSYRKHFSQLANSNLTSDSGWGCMLRTGQMLLANALLIHMLKEGWRISERKYTEKNYIYRMILRFFNDENSDNSPFSLHELVRIGSKKPGEWYGPTSVAHTLSAAVNLTSHPVLDTFRVYVANDCTVYIKDVISTSTKCKNCTNKTCQKKFWRSMLILVPIRLGSDGLNPIYIPCLKGLLTLDYCVGIIGGRPKHSLYFVGFQGKKLINLDPHYLQEYVDMTSQEFPVESFRCQYPKKMAFKKMDPSCAVGFYCRTREDFESLCKQAVEMLKPPMQRTEYPMFIFDDGSSFCSDEPDGLSSRDQTVEISYNSTKKSKKKTKSKEFVEEYVLVE</sequence>
<dbReference type="Proteomes" id="UP001652625">
    <property type="component" value="Chromosome 07"/>
</dbReference>
<evidence type="ECO:0000313" key="14">
    <source>
        <dbReference type="RefSeq" id="XP_065657147.1"/>
    </source>
</evidence>
<keyword evidence="8 11" id="KW-0653">Protein transport</keyword>
<dbReference type="InterPro" id="IPR005078">
    <property type="entry name" value="Peptidase_C54"/>
</dbReference>
<dbReference type="GO" id="GO:0008233">
    <property type="term" value="F:peptidase activity"/>
    <property type="evidence" value="ECO:0007669"/>
    <property type="project" value="UniProtKB-KW"/>
</dbReference>
<evidence type="ECO:0000256" key="10">
    <source>
        <dbReference type="ARBA" id="ARBA00029362"/>
    </source>
</evidence>
<dbReference type="PANTHER" id="PTHR22624:SF52">
    <property type="entry name" value="CYSTEINE PROTEASE"/>
    <property type="match status" value="1"/>
</dbReference>
<evidence type="ECO:0000256" key="6">
    <source>
        <dbReference type="ARBA" id="ARBA00022801"/>
    </source>
</evidence>
<organism evidence="13 14">
    <name type="scientific">Hydra vulgaris</name>
    <name type="common">Hydra</name>
    <name type="synonym">Hydra attenuata</name>
    <dbReference type="NCBI Taxonomy" id="6087"/>
    <lineage>
        <taxon>Eukaryota</taxon>
        <taxon>Metazoa</taxon>
        <taxon>Cnidaria</taxon>
        <taxon>Hydrozoa</taxon>
        <taxon>Hydroidolina</taxon>
        <taxon>Anthoathecata</taxon>
        <taxon>Aplanulata</taxon>
        <taxon>Hydridae</taxon>
        <taxon>Hydra</taxon>
    </lineage>
</organism>
<dbReference type="InterPro" id="IPR038765">
    <property type="entry name" value="Papain-like_cys_pep_sf"/>
</dbReference>
<evidence type="ECO:0000313" key="13">
    <source>
        <dbReference type="Proteomes" id="UP001652625"/>
    </source>
</evidence>
<feature type="domain" description="Peptidase C54 catalytic" evidence="12">
    <location>
        <begin position="102"/>
        <end position="377"/>
    </location>
</feature>
<comment type="similarity">
    <text evidence="2 11">Belongs to the peptidase C54 family.</text>
</comment>
<dbReference type="RefSeq" id="XP_065657147.1">
    <property type="nucleotide sequence ID" value="XM_065801075.1"/>
</dbReference>
<dbReference type="SUPFAM" id="SSF54001">
    <property type="entry name" value="Cysteine proteinases"/>
    <property type="match status" value="1"/>
</dbReference>
<evidence type="ECO:0000256" key="5">
    <source>
        <dbReference type="ARBA" id="ARBA00022670"/>
    </source>
</evidence>
<protein>
    <recommendedName>
        <fullName evidence="11">Cysteine protease</fullName>
        <ecNumber evidence="11">3.4.22.-</ecNumber>
    </recommendedName>
</protein>
<keyword evidence="4 11" id="KW-0963">Cytoplasm</keyword>
<reference evidence="14" key="1">
    <citation type="submission" date="2025-08" db="UniProtKB">
        <authorList>
            <consortium name="RefSeq"/>
        </authorList>
    </citation>
    <scope>IDENTIFICATION</scope>
</reference>
<dbReference type="GO" id="GO:0006508">
    <property type="term" value="P:proteolysis"/>
    <property type="evidence" value="ECO:0007669"/>
    <property type="project" value="UniProtKB-KW"/>
</dbReference>
<dbReference type="Pfam" id="PF03416">
    <property type="entry name" value="Peptidase_C54"/>
    <property type="match status" value="1"/>
</dbReference>
<proteinExistence type="inferred from homology"/>
<evidence type="ECO:0000256" key="9">
    <source>
        <dbReference type="ARBA" id="ARBA00023006"/>
    </source>
</evidence>
<dbReference type="GeneID" id="100207318"/>
<comment type="function">
    <text evidence="11">Cysteine protease that plays a key role in autophagy by mediating both proteolytic activation and delipidation of ATG8 family proteins.</text>
</comment>
<comment type="catalytic activity">
    <reaction evidence="10">
        <text>[protein]-C-terminal L-amino acid-glycyl-phosphatidylethanolamide + H2O = [protein]-C-terminal L-amino acid-glycine + a 1,2-diacyl-sn-glycero-3-phosphoethanolamine</text>
        <dbReference type="Rhea" id="RHEA:67548"/>
        <dbReference type="Rhea" id="RHEA-COMP:17323"/>
        <dbReference type="Rhea" id="RHEA-COMP:17324"/>
        <dbReference type="ChEBI" id="CHEBI:15377"/>
        <dbReference type="ChEBI" id="CHEBI:64612"/>
        <dbReference type="ChEBI" id="CHEBI:172940"/>
        <dbReference type="ChEBI" id="CHEBI:172941"/>
    </reaction>
    <physiologicalReaction direction="left-to-right" evidence="10">
        <dbReference type="Rhea" id="RHEA:67549"/>
    </physiologicalReaction>
</comment>
<name>A0ABM4C6C6_HYDVU</name>
<evidence type="ECO:0000256" key="11">
    <source>
        <dbReference type="RuleBase" id="RU363115"/>
    </source>
</evidence>
<keyword evidence="7" id="KW-0788">Thiol protease</keyword>
<accession>A0ABM4C6C6</accession>
<evidence type="ECO:0000256" key="8">
    <source>
        <dbReference type="ARBA" id="ARBA00022927"/>
    </source>
</evidence>
<gene>
    <name evidence="14" type="primary">LOC100207318</name>
</gene>
<dbReference type="InterPro" id="IPR046792">
    <property type="entry name" value="Peptidase_C54_cat"/>
</dbReference>
<keyword evidence="13" id="KW-1185">Reference proteome</keyword>
<keyword evidence="3" id="KW-0813">Transport</keyword>
<evidence type="ECO:0000256" key="4">
    <source>
        <dbReference type="ARBA" id="ARBA00022490"/>
    </source>
</evidence>
<comment type="subcellular location">
    <subcellularLocation>
        <location evidence="1 11">Cytoplasm</location>
    </subcellularLocation>
</comment>
<evidence type="ECO:0000256" key="1">
    <source>
        <dbReference type="ARBA" id="ARBA00004496"/>
    </source>
</evidence>
<keyword evidence="5 11" id="KW-0645">Protease</keyword>
<dbReference type="PANTHER" id="PTHR22624">
    <property type="entry name" value="CYSTEINE PROTEASE ATG4"/>
    <property type="match status" value="1"/>
</dbReference>